<protein>
    <submittedName>
        <fullName evidence="1">Uncharacterized protein</fullName>
    </submittedName>
</protein>
<accession>A0ABT7V0J7</accession>
<sequence>MRRWIILPMVAILALAALLGTGGRVQDSKKTANTQLARELLDHQAYADNDPANYGYAKYIRRISDKGSGRITVQVTHNFCRLSSSDKTNVMNQVQVLARMILVENHRVSRHQADQGLVVTIRDQKQVVGRSRPNDRYHYRWRT</sequence>
<reference evidence="2" key="1">
    <citation type="submission" date="2023-06" db="EMBL/GenBank/DDBJ databases">
        <title>Identification and characterization of horizontal gene transfer across gut microbiota members of farm animals based on homology search.</title>
        <authorList>
            <person name="Zeman M."/>
            <person name="Kubasova T."/>
            <person name="Jahodarova E."/>
            <person name="Nykrynova M."/>
            <person name="Rychlik I."/>
        </authorList>
    </citation>
    <scope>NUCLEOTIDE SEQUENCE [LARGE SCALE GENOMIC DNA]</scope>
    <source>
        <strain evidence="2">161_Gplus</strain>
    </source>
</reference>
<dbReference type="Proteomes" id="UP001529343">
    <property type="component" value="Unassembled WGS sequence"/>
</dbReference>
<reference evidence="1 2" key="2">
    <citation type="submission" date="2023-06" db="EMBL/GenBank/DDBJ databases">
        <authorList>
            <person name="Zeman M."/>
            <person name="Kubasova T."/>
            <person name="Jahodarova E."/>
            <person name="Nykrynova M."/>
            <person name="Rychlik I."/>
        </authorList>
    </citation>
    <scope>NUCLEOTIDE SEQUENCE [LARGE SCALE GENOMIC DNA]</scope>
    <source>
        <strain evidence="1 2">161_Gplus</strain>
    </source>
</reference>
<gene>
    <name evidence="1" type="ORF">QUW44_06650</name>
</gene>
<comment type="caution">
    <text evidence="1">The sequence shown here is derived from an EMBL/GenBank/DDBJ whole genome shotgun (WGS) entry which is preliminary data.</text>
</comment>
<evidence type="ECO:0000313" key="2">
    <source>
        <dbReference type="Proteomes" id="UP001529343"/>
    </source>
</evidence>
<dbReference type="EMBL" id="JAUDDW010000024">
    <property type="protein sequence ID" value="MDM8266840.1"/>
    <property type="molecule type" value="Genomic_DNA"/>
</dbReference>
<organism evidence="1 2">
    <name type="scientific">Limosilactobacillus pontis</name>
    <dbReference type="NCBI Taxonomy" id="35787"/>
    <lineage>
        <taxon>Bacteria</taxon>
        <taxon>Bacillati</taxon>
        <taxon>Bacillota</taxon>
        <taxon>Bacilli</taxon>
        <taxon>Lactobacillales</taxon>
        <taxon>Lactobacillaceae</taxon>
        <taxon>Limosilactobacillus</taxon>
    </lineage>
</organism>
<dbReference type="RefSeq" id="WP_283593482.1">
    <property type="nucleotide sequence ID" value="NZ_JAUDDW010000024.1"/>
</dbReference>
<name>A0ABT7V0J7_9LACO</name>
<proteinExistence type="predicted"/>
<keyword evidence="2" id="KW-1185">Reference proteome</keyword>
<evidence type="ECO:0000313" key="1">
    <source>
        <dbReference type="EMBL" id="MDM8266840.1"/>
    </source>
</evidence>